<keyword evidence="3" id="KW-1185">Reference proteome</keyword>
<proteinExistence type="predicted"/>
<dbReference type="OrthoDB" id="19657at2759"/>
<dbReference type="Gene3D" id="3.40.50.1820">
    <property type="entry name" value="alpha/beta hydrolase"/>
    <property type="match status" value="1"/>
</dbReference>
<feature type="domain" description="AB hydrolase-1" evidence="1">
    <location>
        <begin position="85"/>
        <end position="328"/>
    </location>
</feature>
<dbReference type="AlphaFoldDB" id="A0A2J6QE03"/>
<dbReference type="InterPro" id="IPR000073">
    <property type="entry name" value="AB_hydrolase_1"/>
</dbReference>
<protein>
    <submittedName>
        <fullName evidence="2">Alpha/beta-hydrolase</fullName>
    </submittedName>
</protein>
<dbReference type="PANTHER" id="PTHR43433">
    <property type="entry name" value="HYDROLASE, ALPHA/BETA FOLD FAMILY PROTEIN"/>
    <property type="match status" value="1"/>
</dbReference>
<reference evidence="2 3" key="1">
    <citation type="submission" date="2016-05" db="EMBL/GenBank/DDBJ databases">
        <title>A degradative enzymes factory behind the ericoid mycorrhizal symbiosis.</title>
        <authorList>
            <consortium name="DOE Joint Genome Institute"/>
            <person name="Martino E."/>
            <person name="Morin E."/>
            <person name="Grelet G."/>
            <person name="Kuo A."/>
            <person name="Kohler A."/>
            <person name="Daghino S."/>
            <person name="Barry K."/>
            <person name="Choi C."/>
            <person name="Cichocki N."/>
            <person name="Clum A."/>
            <person name="Copeland A."/>
            <person name="Hainaut M."/>
            <person name="Haridas S."/>
            <person name="Labutti K."/>
            <person name="Lindquist E."/>
            <person name="Lipzen A."/>
            <person name="Khouja H.-R."/>
            <person name="Murat C."/>
            <person name="Ohm R."/>
            <person name="Olson A."/>
            <person name="Spatafora J."/>
            <person name="Veneault-Fourrey C."/>
            <person name="Henrissat B."/>
            <person name="Grigoriev I."/>
            <person name="Martin F."/>
            <person name="Perotto S."/>
        </authorList>
    </citation>
    <scope>NUCLEOTIDE SEQUENCE [LARGE SCALE GENOMIC DNA]</scope>
    <source>
        <strain evidence="2 3">UAMH 7357</strain>
    </source>
</reference>
<evidence type="ECO:0000313" key="3">
    <source>
        <dbReference type="Proteomes" id="UP000235672"/>
    </source>
</evidence>
<evidence type="ECO:0000313" key="2">
    <source>
        <dbReference type="EMBL" id="PMD24493.1"/>
    </source>
</evidence>
<dbReference type="GO" id="GO:0016787">
    <property type="term" value="F:hydrolase activity"/>
    <property type="evidence" value="ECO:0007669"/>
    <property type="project" value="UniProtKB-KW"/>
</dbReference>
<dbReference type="InterPro" id="IPR050471">
    <property type="entry name" value="AB_hydrolase"/>
</dbReference>
<keyword evidence="2" id="KW-0378">Hydrolase</keyword>
<name>A0A2J6QE03_9HELO</name>
<dbReference type="Proteomes" id="UP000235672">
    <property type="component" value="Unassembled WGS sequence"/>
</dbReference>
<dbReference type="PANTHER" id="PTHR43433:SF5">
    <property type="entry name" value="AB HYDROLASE-1 DOMAIN-CONTAINING PROTEIN"/>
    <property type="match status" value="1"/>
</dbReference>
<evidence type="ECO:0000259" key="1">
    <source>
        <dbReference type="Pfam" id="PF00561"/>
    </source>
</evidence>
<accession>A0A2J6QE03</accession>
<dbReference type="EMBL" id="KZ613472">
    <property type="protein sequence ID" value="PMD24493.1"/>
    <property type="molecule type" value="Genomic_DNA"/>
</dbReference>
<organism evidence="2 3">
    <name type="scientific">Hyaloscypha hepaticicola</name>
    <dbReference type="NCBI Taxonomy" id="2082293"/>
    <lineage>
        <taxon>Eukaryota</taxon>
        <taxon>Fungi</taxon>
        <taxon>Dikarya</taxon>
        <taxon>Ascomycota</taxon>
        <taxon>Pezizomycotina</taxon>
        <taxon>Leotiomycetes</taxon>
        <taxon>Helotiales</taxon>
        <taxon>Hyaloscyphaceae</taxon>
        <taxon>Hyaloscypha</taxon>
    </lineage>
</organism>
<dbReference type="SUPFAM" id="SSF53474">
    <property type="entry name" value="alpha/beta-Hydrolases"/>
    <property type="match status" value="1"/>
</dbReference>
<dbReference type="STRING" id="1745343.A0A2J6QE03"/>
<dbReference type="Pfam" id="PF00561">
    <property type="entry name" value="Abhydrolase_1"/>
    <property type="match status" value="1"/>
</dbReference>
<dbReference type="InterPro" id="IPR029058">
    <property type="entry name" value="AB_hydrolase_fold"/>
</dbReference>
<gene>
    <name evidence="2" type="ORF">NA56DRAFT_488727</name>
</gene>
<sequence>MADKSQRPDVAQILAHPSYPDTIWRLTPTQTEYLPVAKGRGGPFKIHYEVHGQGPIKLVWLMGLGSRKTAWQRQTLKFGHEEGDKYSSLIFDNRGMGLSDKPIMRYSTSDMAKDVLEILDHLGWTAERELHVAGVSMGGMIAQELALMVPERICSLSLISTAAQIENTTSFVENLRTRINMFLPKSLDKSVSDAAHMLFSDAWLDLPDDTQVPDASTPNVELPPSGKYGKFETNYQRFAAQELTKRLDPEGFPKKGFMMQAIAAGWHYKSAKQLEQLGDKVGRERIMVLHGTRDNMISVPHGRKLIEMIKPGVGVIKDGYGHVFMLEDAKWHNEMVESLVQKTEKLNEGKK</sequence>